<dbReference type="EMBL" id="BMKK01000022">
    <property type="protein sequence ID" value="GGD82994.1"/>
    <property type="molecule type" value="Genomic_DNA"/>
</dbReference>
<protein>
    <submittedName>
        <fullName evidence="1">Uncharacterized protein</fullName>
    </submittedName>
</protein>
<dbReference type="Gene3D" id="3.40.1000.10">
    <property type="entry name" value="Mog1/PsbP, alpha/beta/alpha sandwich"/>
    <property type="match status" value="1"/>
</dbReference>
<reference evidence="1" key="1">
    <citation type="journal article" date="2014" name="Int. J. Syst. Evol. Microbiol.">
        <title>Complete genome sequence of Corynebacterium casei LMG S-19264T (=DSM 44701T), isolated from a smear-ripened cheese.</title>
        <authorList>
            <consortium name="US DOE Joint Genome Institute (JGI-PGF)"/>
            <person name="Walter F."/>
            <person name="Albersmeier A."/>
            <person name="Kalinowski J."/>
            <person name="Ruckert C."/>
        </authorList>
    </citation>
    <scope>NUCLEOTIDE SEQUENCE</scope>
    <source>
        <strain evidence="1">CGMCC 1.15958</strain>
    </source>
</reference>
<dbReference type="AlphaFoldDB" id="A0A917DYS8"/>
<gene>
    <name evidence="1" type="ORF">GCM10011514_53850</name>
</gene>
<proteinExistence type="predicted"/>
<name>A0A917DYS8_9BACT</name>
<evidence type="ECO:0000313" key="1">
    <source>
        <dbReference type="EMBL" id="GGD82994.1"/>
    </source>
</evidence>
<reference evidence="1" key="2">
    <citation type="submission" date="2020-09" db="EMBL/GenBank/DDBJ databases">
        <authorList>
            <person name="Sun Q."/>
            <person name="Zhou Y."/>
        </authorList>
    </citation>
    <scope>NUCLEOTIDE SEQUENCE</scope>
    <source>
        <strain evidence="1">CGMCC 1.15958</strain>
    </source>
</reference>
<evidence type="ECO:0000313" key="2">
    <source>
        <dbReference type="Proteomes" id="UP000609064"/>
    </source>
</evidence>
<accession>A0A917DYS8</accession>
<organism evidence="1 2">
    <name type="scientific">Emticicia aquatilis</name>
    <dbReference type="NCBI Taxonomy" id="1537369"/>
    <lineage>
        <taxon>Bacteria</taxon>
        <taxon>Pseudomonadati</taxon>
        <taxon>Bacteroidota</taxon>
        <taxon>Cytophagia</taxon>
        <taxon>Cytophagales</taxon>
        <taxon>Leadbetterellaceae</taxon>
        <taxon>Emticicia</taxon>
    </lineage>
</organism>
<keyword evidence="2" id="KW-1185">Reference proteome</keyword>
<dbReference type="RefSeq" id="WP_188771436.1">
    <property type="nucleotide sequence ID" value="NZ_BMKK01000022.1"/>
</dbReference>
<sequence>MNLKQLLFLTVIPIFSASQSYSQTKFVEQKAGHIIYMSVPDYMVKTTSLNDVASMQYMNKTKEAYVVVIEDAKEDLEAEGTKYNSLKEFHDSVIESLKSEDPKAQESKPTEFQQNGNKFYQTDLNATLQTEDGKDIKVTYLVTYVESKTHYYQVLCWTLASSYKDLVGDFKKIASTIRD</sequence>
<dbReference type="Proteomes" id="UP000609064">
    <property type="component" value="Unassembled WGS sequence"/>
</dbReference>
<comment type="caution">
    <text evidence="1">The sequence shown here is derived from an EMBL/GenBank/DDBJ whole genome shotgun (WGS) entry which is preliminary data.</text>
</comment>